<dbReference type="PROSITE" id="PS50089">
    <property type="entry name" value="ZF_RING_2"/>
    <property type="match status" value="1"/>
</dbReference>
<feature type="zinc finger region" description="TRAF-type" evidence="7">
    <location>
        <begin position="259"/>
        <end position="315"/>
    </location>
</feature>
<comment type="caution">
    <text evidence="12">The sequence shown here is derived from an EMBL/GenBank/DDBJ whole genome shotgun (WGS) entry which is preliminary data.</text>
</comment>
<dbReference type="FunFam" id="3.30.40.10:FF:000121">
    <property type="entry name" value="TNF receptor-associated factor"/>
    <property type="match status" value="1"/>
</dbReference>
<evidence type="ECO:0000259" key="11">
    <source>
        <dbReference type="PROSITE" id="PS50145"/>
    </source>
</evidence>
<protein>
    <recommendedName>
        <fullName evidence="14">TNF receptor-associated factor 4</fullName>
    </recommendedName>
</protein>
<feature type="domain" description="MATH" evidence="10">
    <location>
        <begin position="370"/>
        <end position="521"/>
    </location>
</feature>
<dbReference type="GO" id="GO:0043122">
    <property type="term" value="P:regulation of canonical NF-kappaB signal transduction"/>
    <property type="evidence" value="ECO:0007669"/>
    <property type="project" value="TreeGrafter"/>
</dbReference>
<dbReference type="InterPro" id="IPR008974">
    <property type="entry name" value="TRAF-like"/>
</dbReference>
<dbReference type="PROSITE" id="PS50145">
    <property type="entry name" value="ZF_TRAF"/>
    <property type="match status" value="2"/>
</dbReference>
<proteinExistence type="predicted"/>
<dbReference type="OrthoDB" id="5574452at2759"/>
<evidence type="ECO:0000256" key="1">
    <source>
        <dbReference type="ARBA" id="ARBA00004496"/>
    </source>
</evidence>
<dbReference type="PROSITE" id="PS00518">
    <property type="entry name" value="ZF_RING_1"/>
    <property type="match status" value="1"/>
</dbReference>
<evidence type="ECO:0000313" key="12">
    <source>
        <dbReference type="EMBL" id="CAF0970072.1"/>
    </source>
</evidence>
<dbReference type="InterPro" id="IPR013083">
    <property type="entry name" value="Znf_RING/FYVE/PHD"/>
</dbReference>
<evidence type="ECO:0000256" key="7">
    <source>
        <dbReference type="PROSITE-ProRule" id="PRU00207"/>
    </source>
</evidence>
<name>A0A814EIV4_ADIRI</name>
<dbReference type="PANTHER" id="PTHR10131:SF151">
    <property type="entry name" value="TNF RECEPTOR ASSOCIATED FACTOR (TRAF) HOMOLOG"/>
    <property type="match status" value="1"/>
</dbReference>
<dbReference type="Proteomes" id="UP000663852">
    <property type="component" value="Unassembled WGS sequence"/>
</dbReference>
<evidence type="ECO:0008006" key="14">
    <source>
        <dbReference type="Google" id="ProtNLM"/>
    </source>
</evidence>
<keyword evidence="5 7" id="KW-0863">Zinc-finger</keyword>
<dbReference type="PANTHER" id="PTHR10131">
    <property type="entry name" value="TNF RECEPTOR ASSOCIATED FACTOR"/>
    <property type="match status" value="1"/>
</dbReference>
<dbReference type="EMBL" id="CAJNOJ010000052">
    <property type="protein sequence ID" value="CAF0970072.1"/>
    <property type="molecule type" value="Genomic_DNA"/>
</dbReference>
<evidence type="ECO:0000256" key="8">
    <source>
        <dbReference type="SAM" id="MobiDB-lite"/>
    </source>
</evidence>
<feature type="zinc finger region" description="TRAF-type" evidence="7">
    <location>
        <begin position="205"/>
        <end position="248"/>
    </location>
</feature>
<feature type="domain" description="TRAF-type" evidence="11">
    <location>
        <begin position="259"/>
        <end position="315"/>
    </location>
</feature>
<dbReference type="CDD" id="cd00270">
    <property type="entry name" value="MATH_TRAF_C"/>
    <property type="match status" value="1"/>
</dbReference>
<dbReference type="PROSITE" id="PS50144">
    <property type="entry name" value="MATH"/>
    <property type="match status" value="1"/>
</dbReference>
<evidence type="ECO:0000256" key="2">
    <source>
        <dbReference type="ARBA" id="ARBA00022490"/>
    </source>
</evidence>
<dbReference type="AlphaFoldDB" id="A0A814EIV4"/>
<dbReference type="InterPro" id="IPR001293">
    <property type="entry name" value="Znf_TRAF"/>
</dbReference>
<dbReference type="GO" id="GO:0005737">
    <property type="term" value="C:cytoplasm"/>
    <property type="evidence" value="ECO:0007669"/>
    <property type="project" value="UniProtKB-SubCell"/>
</dbReference>
<dbReference type="InterPro" id="IPR049342">
    <property type="entry name" value="TRAF1-6_MATH_dom"/>
</dbReference>
<evidence type="ECO:0000259" key="10">
    <source>
        <dbReference type="PROSITE" id="PS50144"/>
    </source>
</evidence>
<evidence type="ECO:0000256" key="5">
    <source>
        <dbReference type="ARBA" id="ARBA00022771"/>
    </source>
</evidence>
<dbReference type="Gene3D" id="2.60.210.10">
    <property type="entry name" value="Apoptosis, Tumor Necrosis Factor Receptor Associated Protein 2, Chain A"/>
    <property type="match status" value="1"/>
</dbReference>
<gene>
    <name evidence="12" type="ORF">EDS130_LOCUS13322</name>
</gene>
<organism evidence="12 13">
    <name type="scientific">Adineta ricciae</name>
    <name type="common">Rotifer</name>
    <dbReference type="NCBI Taxonomy" id="249248"/>
    <lineage>
        <taxon>Eukaryota</taxon>
        <taxon>Metazoa</taxon>
        <taxon>Spiralia</taxon>
        <taxon>Gnathifera</taxon>
        <taxon>Rotifera</taxon>
        <taxon>Eurotatoria</taxon>
        <taxon>Bdelloidea</taxon>
        <taxon>Adinetida</taxon>
        <taxon>Adinetidae</taxon>
        <taxon>Adineta</taxon>
    </lineage>
</organism>
<dbReference type="Gene3D" id="3.30.40.10">
    <property type="entry name" value="Zinc/RING finger domain, C3HC4 (zinc finger)"/>
    <property type="match status" value="3"/>
</dbReference>
<comment type="subcellular location">
    <subcellularLocation>
        <location evidence="1">Cytoplasm</location>
    </subcellularLocation>
</comment>
<dbReference type="Pfam" id="PF21355">
    <property type="entry name" value="TRAF-mep_MATH"/>
    <property type="match status" value="1"/>
</dbReference>
<feature type="region of interest" description="Disordered" evidence="8">
    <location>
        <begin position="91"/>
        <end position="110"/>
    </location>
</feature>
<keyword evidence="4" id="KW-0677">Repeat</keyword>
<dbReference type="SMART" id="SM00061">
    <property type="entry name" value="MATH"/>
    <property type="match status" value="1"/>
</dbReference>
<dbReference type="InterPro" id="IPR002083">
    <property type="entry name" value="MATH/TRAF_dom"/>
</dbReference>
<dbReference type="InterPro" id="IPR001841">
    <property type="entry name" value="Znf_RING"/>
</dbReference>
<reference evidence="12" key="1">
    <citation type="submission" date="2021-02" db="EMBL/GenBank/DDBJ databases">
        <authorList>
            <person name="Nowell W R."/>
        </authorList>
    </citation>
    <scope>NUCLEOTIDE SEQUENCE</scope>
</reference>
<evidence type="ECO:0000313" key="13">
    <source>
        <dbReference type="Proteomes" id="UP000663852"/>
    </source>
</evidence>
<dbReference type="InterPro" id="IPR017907">
    <property type="entry name" value="Znf_RING_CS"/>
</dbReference>
<feature type="domain" description="RING-type" evidence="9">
    <location>
        <begin position="122"/>
        <end position="161"/>
    </location>
</feature>
<dbReference type="FunFam" id="2.60.210.10:FF:000017">
    <property type="entry name" value="TNF receptor-associated factor"/>
    <property type="match status" value="1"/>
</dbReference>
<dbReference type="Pfam" id="PF02176">
    <property type="entry name" value="zf-TRAF"/>
    <property type="match status" value="2"/>
</dbReference>
<evidence type="ECO:0000256" key="6">
    <source>
        <dbReference type="ARBA" id="ARBA00022833"/>
    </source>
</evidence>
<sequence length="529" mass="60648">MILKVLIVTRLLCLKNFILNIGILSSSGTTYDLMVRIFSQEHGSKEKKAKYEYLTCIIKHLKKLTKMTESPMSIPVYEGSMLSLRSTTPSLARSRPMTGLAKRKSEPEPKWKRGDLESKYRCVACSNYLRFPLQFEDCGHHICSGCLPDIMRVSPRCPSCQQPIARDKVVNDKGLQRDIQSLDVYCYYKDKGCDWQGTLKDYMGHVDTCGFVQVDCTNACGVRFERRFAPKHQTEDCPKRTVVCEFCKGNIIFEEEIPHLNTCPEFKVPCPNGCSSQEWPRGQIQNHLDTMCPKQELSCPFGECGCEYRGQRTEITKHMQESPGLHLNLAGRTITIQKKLLQAYEERTNEQKKWIELLSVRVNALDKTYGAQYIWKIDHYQERLEEARTGKKTTLFSPPFLTSRHGYRLALSICLGGDGKAKGKYVSLFICVCRGEYDALLSWPFSHRVTFTLLDQCEDVDNRRPIIYSVKPNICKENKPFLGRPVTERNASFGAQKFTDLDTMGTLEYVKDDTVFIKVEIDNEDMIII</sequence>
<evidence type="ECO:0000259" key="9">
    <source>
        <dbReference type="PROSITE" id="PS50089"/>
    </source>
</evidence>
<evidence type="ECO:0000256" key="4">
    <source>
        <dbReference type="ARBA" id="ARBA00022737"/>
    </source>
</evidence>
<feature type="domain" description="TRAF-type" evidence="11">
    <location>
        <begin position="205"/>
        <end position="248"/>
    </location>
</feature>
<keyword evidence="3 7" id="KW-0479">Metal-binding</keyword>
<dbReference type="SUPFAM" id="SSF49599">
    <property type="entry name" value="TRAF domain-like"/>
    <property type="match status" value="2"/>
</dbReference>
<dbReference type="GO" id="GO:0008270">
    <property type="term" value="F:zinc ion binding"/>
    <property type="evidence" value="ECO:0007669"/>
    <property type="project" value="UniProtKB-KW"/>
</dbReference>
<evidence type="ECO:0000256" key="3">
    <source>
        <dbReference type="ARBA" id="ARBA00022723"/>
    </source>
</evidence>
<dbReference type="SUPFAM" id="SSF57850">
    <property type="entry name" value="RING/U-box"/>
    <property type="match status" value="1"/>
</dbReference>
<accession>A0A814EIV4</accession>
<keyword evidence="6 7" id="KW-0862">Zinc</keyword>
<dbReference type="CDD" id="cd23126">
    <property type="entry name" value="mRING-HC-C3HC3D_TRAF4-like"/>
    <property type="match status" value="1"/>
</dbReference>
<keyword evidence="2" id="KW-0963">Cytoplasm</keyword>